<proteinExistence type="predicted"/>
<dbReference type="InParanoid" id="G5BJU6"/>
<evidence type="ECO:0000256" key="1">
    <source>
        <dbReference type="SAM" id="MobiDB-lite"/>
    </source>
</evidence>
<sequence length="84" mass="9311">MEHPRASFPTFLTVLMRADALGEVIKDAISLNPLQYHLVPDMDDKEGEGEEDNDDDEGGLEDTDEERDEDEGEDEADDEGQEGG</sequence>
<name>G5BJU6_HETGA</name>
<protein>
    <submittedName>
        <fullName evidence="2">Uncharacterized protein</fullName>
    </submittedName>
</protein>
<evidence type="ECO:0000313" key="2">
    <source>
        <dbReference type="EMBL" id="EHB09557.1"/>
    </source>
</evidence>
<accession>G5BJU6</accession>
<feature type="region of interest" description="Disordered" evidence="1">
    <location>
        <begin position="35"/>
        <end position="84"/>
    </location>
</feature>
<feature type="compositionally biased region" description="Acidic residues" evidence="1">
    <location>
        <begin position="41"/>
        <end position="84"/>
    </location>
</feature>
<organism evidence="2 3">
    <name type="scientific">Heterocephalus glaber</name>
    <name type="common">Naked mole rat</name>
    <dbReference type="NCBI Taxonomy" id="10181"/>
    <lineage>
        <taxon>Eukaryota</taxon>
        <taxon>Metazoa</taxon>
        <taxon>Chordata</taxon>
        <taxon>Craniata</taxon>
        <taxon>Vertebrata</taxon>
        <taxon>Euteleostomi</taxon>
        <taxon>Mammalia</taxon>
        <taxon>Eutheria</taxon>
        <taxon>Euarchontoglires</taxon>
        <taxon>Glires</taxon>
        <taxon>Rodentia</taxon>
        <taxon>Hystricomorpha</taxon>
        <taxon>Bathyergidae</taxon>
        <taxon>Heterocephalus</taxon>
    </lineage>
</organism>
<dbReference type="EMBL" id="JH170668">
    <property type="protein sequence ID" value="EHB09557.1"/>
    <property type="molecule type" value="Genomic_DNA"/>
</dbReference>
<dbReference type="Proteomes" id="UP000006813">
    <property type="component" value="Unassembled WGS sequence"/>
</dbReference>
<dbReference type="STRING" id="10181.G5BJU6"/>
<dbReference type="AlphaFoldDB" id="G5BJU6"/>
<gene>
    <name evidence="2" type="ORF">GW7_03726</name>
</gene>
<reference evidence="2 3" key="1">
    <citation type="journal article" date="2011" name="Nature">
        <title>Genome sequencing reveals insights into physiology and longevity of the naked mole rat.</title>
        <authorList>
            <person name="Kim E.B."/>
            <person name="Fang X."/>
            <person name="Fushan A.A."/>
            <person name="Huang Z."/>
            <person name="Lobanov A.V."/>
            <person name="Han L."/>
            <person name="Marino S.M."/>
            <person name="Sun X."/>
            <person name="Turanov A.A."/>
            <person name="Yang P."/>
            <person name="Yim S.H."/>
            <person name="Zhao X."/>
            <person name="Kasaikina M.V."/>
            <person name="Stoletzki N."/>
            <person name="Peng C."/>
            <person name="Polak P."/>
            <person name="Xiong Z."/>
            <person name="Kiezun A."/>
            <person name="Zhu Y."/>
            <person name="Chen Y."/>
            <person name="Kryukov G.V."/>
            <person name="Zhang Q."/>
            <person name="Peshkin L."/>
            <person name="Yang L."/>
            <person name="Bronson R.T."/>
            <person name="Buffenstein R."/>
            <person name="Wang B."/>
            <person name="Han C."/>
            <person name="Li Q."/>
            <person name="Chen L."/>
            <person name="Zhao W."/>
            <person name="Sunyaev S.R."/>
            <person name="Park T.J."/>
            <person name="Zhang G."/>
            <person name="Wang J."/>
            <person name="Gladyshev V.N."/>
        </authorList>
    </citation>
    <scope>NUCLEOTIDE SEQUENCE [LARGE SCALE GENOMIC DNA]</scope>
</reference>
<evidence type="ECO:0000313" key="3">
    <source>
        <dbReference type="Proteomes" id="UP000006813"/>
    </source>
</evidence>